<dbReference type="EnsemblMetazoa" id="LLOJ009265-RA">
    <property type="protein sequence ID" value="LLOJ009265-PA"/>
    <property type="gene ID" value="LLOJ009265"/>
</dbReference>
<feature type="compositionally biased region" description="Basic and acidic residues" evidence="1">
    <location>
        <begin position="52"/>
        <end position="68"/>
    </location>
</feature>
<dbReference type="EMBL" id="AJWK01031959">
    <property type="status" value="NOT_ANNOTATED_CDS"/>
    <property type="molecule type" value="Genomic_DNA"/>
</dbReference>
<dbReference type="AlphaFoldDB" id="A0A1B0CW81"/>
<evidence type="ECO:0000313" key="3">
    <source>
        <dbReference type="Proteomes" id="UP000092461"/>
    </source>
</evidence>
<organism evidence="2 3">
    <name type="scientific">Lutzomyia longipalpis</name>
    <name type="common">Sand fly</name>
    <dbReference type="NCBI Taxonomy" id="7200"/>
    <lineage>
        <taxon>Eukaryota</taxon>
        <taxon>Metazoa</taxon>
        <taxon>Ecdysozoa</taxon>
        <taxon>Arthropoda</taxon>
        <taxon>Hexapoda</taxon>
        <taxon>Insecta</taxon>
        <taxon>Pterygota</taxon>
        <taxon>Neoptera</taxon>
        <taxon>Endopterygota</taxon>
        <taxon>Diptera</taxon>
        <taxon>Nematocera</taxon>
        <taxon>Psychodoidea</taxon>
        <taxon>Psychodidae</taxon>
        <taxon>Lutzomyia</taxon>
        <taxon>Lutzomyia</taxon>
    </lineage>
</organism>
<name>A0A1B0CW81_LUTLO</name>
<evidence type="ECO:0000256" key="1">
    <source>
        <dbReference type="SAM" id="MobiDB-lite"/>
    </source>
</evidence>
<evidence type="ECO:0000313" key="2">
    <source>
        <dbReference type="EnsemblMetazoa" id="LLOJ009265-PA"/>
    </source>
</evidence>
<keyword evidence="3" id="KW-1185">Reference proteome</keyword>
<dbReference type="EMBL" id="AJWK01031961">
    <property type="status" value="NOT_ANNOTATED_CDS"/>
    <property type="molecule type" value="Genomic_DNA"/>
</dbReference>
<protein>
    <submittedName>
        <fullName evidence="2">Uncharacterized protein</fullName>
    </submittedName>
</protein>
<proteinExistence type="predicted"/>
<feature type="region of interest" description="Disordered" evidence="1">
    <location>
        <begin position="17"/>
        <end position="68"/>
    </location>
</feature>
<accession>A0A1B0CW81</accession>
<reference evidence="2" key="1">
    <citation type="submission" date="2020-05" db="UniProtKB">
        <authorList>
            <consortium name="EnsemblMetazoa"/>
        </authorList>
    </citation>
    <scope>IDENTIFICATION</scope>
    <source>
        <strain evidence="2">Jacobina</strain>
    </source>
</reference>
<sequence>MPCKGCDPIAKRKFPKTPTKCRAKDAIQTAKPAQRTAARDASVTQPLNAHVNAERMDAAKRNKLPVRE</sequence>
<dbReference type="Proteomes" id="UP000092461">
    <property type="component" value="Unassembled WGS sequence"/>
</dbReference>
<dbReference type="EMBL" id="AJWK01031960">
    <property type="status" value="NOT_ANNOTATED_CDS"/>
    <property type="molecule type" value="Genomic_DNA"/>
</dbReference>
<dbReference type="VEuPathDB" id="VectorBase:LLOJ009265"/>